<organism evidence="2 3">
    <name type="scientific">Staurois parvus</name>
    <dbReference type="NCBI Taxonomy" id="386267"/>
    <lineage>
        <taxon>Eukaryota</taxon>
        <taxon>Metazoa</taxon>
        <taxon>Chordata</taxon>
        <taxon>Craniata</taxon>
        <taxon>Vertebrata</taxon>
        <taxon>Euteleostomi</taxon>
        <taxon>Amphibia</taxon>
        <taxon>Batrachia</taxon>
        <taxon>Anura</taxon>
        <taxon>Neobatrachia</taxon>
        <taxon>Ranoidea</taxon>
        <taxon>Ranidae</taxon>
        <taxon>Staurois</taxon>
    </lineage>
</organism>
<keyword evidence="1" id="KW-0472">Membrane</keyword>
<keyword evidence="1" id="KW-0812">Transmembrane</keyword>
<dbReference type="Proteomes" id="UP001162483">
    <property type="component" value="Unassembled WGS sequence"/>
</dbReference>
<evidence type="ECO:0000313" key="2">
    <source>
        <dbReference type="EMBL" id="CAI9560889.1"/>
    </source>
</evidence>
<proteinExistence type="predicted"/>
<protein>
    <submittedName>
        <fullName evidence="2">Uncharacterized protein</fullName>
    </submittedName>
</protein>
<evidence type="ECO:0000256" key="1">
    <source>
        <dbReference type="SAM" id="Phobius"/>
    </source>
</evidence>
<feature type="transmembrane region" description="Helical" evidence="1">
    <location>
        <begin position="12"/>
        <end position="34"/>
    </location>
</feature>
<gene>
    <name evidence="2" type="ORF">SPARVUS_LOCUS5351056</name>
</gene>
<evidence type="ECO:0000313" key="3">
    <source>
        <dbReference type="Proteomes" id="UP001162483"/>
    </source>
</evidence>
<name>A0ABN9CL91_9NEOB</name>
<sequence length="37" mass="4122">MHVNYLVYVKVIAFTTGGIDTGILFFFLLVMAVISDL</sequence>
<keyword evidence="3" id="KW-1185">Reference proteome</keyword>
<dbReference type="EMBL" id="CATNWA010010929">
    <property type="protein sequence ID" value="CAI9560889.1"/>
    <property type="molecule type" value="Genomic_DNA"/>
</dbReference>
<keyword evidence="1" id="KW-1133">Transmembrane helix</keyword>
<reference evidence="2" key="1">
    <citation type="submission" date="2023-05" db="EMBL/GenBank/DDBJ databases">
        <authorList>
            <person name="Stuckert A."/>
        </authorList>
    </citation>
    <scope>NUCLEOTIDE SEQUENCE</scope>
</reference>
<comment type="caution">
    <text evidence="2">The sequence shown here is derived from an EMBL/GenBank/DDBJ whole genome shotgun (WGS) entry which is preliminary data.</text>
</comment>
<accession>A0ABN9CL91</accession>